<dbReference type="InterPro" id="IPR045455">
    <property type="entry name" value="NrS-1_pol-like_helicase"/>
</dbReference>
<evidence type="ECO:0000313" key="6">
    <source>
        <dbReference type="Proteomes" id="UP000464954"/>
    </source>
</evidence>
<evidence type="ECO:0000259" key="4">
    <source>
        <dbReference type="PROSITE" id="PS51206"/>
    </source>
</evidence>
<dbReference type="InterPro" id="IPR034154">
    <property type="entry name" value="TOPRIM_DnaG/twinkle"/>
</dbReference>
<dbReference type="SUPFAM" id="SSF52540">
    <property type="entry name" value="P-loop containing nucleoside triphosphate hydrolases"/>
    <property type="match status" value="1"/>
</dbReference>
<dbReference type="PANTHER" id="PTHR35372:SF2">
    <property type="entry name" value="SF3 HELICASE DOMAIN-CONTAINING PROTEIN"/>
    <property type="match status" value="1"/>
</dbReference>
<dbReference type="KEGG" id="taer:GT409_12000"/>
<keyword evidence="2" id="KW-0378">Hydrolase</keyword>
<dbReference type="InterPro" id="IPR051620">
    <property type="entry name" value="ORF904-like_C"/>
</dbReference>
<evidence type="ECO:0000256" key="2">
    <source>
        <dbReference type="ARBA" id="ARBA00022801"/>
    </source>
</evidence>
<dbReference type="EMBL" id="CP047593">
    <property type="protein sequence ID" value="QHI70135.1"/>
    <property type="molecule type" value="Genomic_DNA"/>
</dbReference>
<dbReference type="RefSeq" id="WP_160629314.1">
    <property type="nucleotide sequence ID" value="NZ_CP047593.1"/>
</dbReference>
<evidence type="ECO:0000256" key="3">
    <source>
        <dbReference type="ARBA" id="ARBA00022840"/>
    </source>
</evidence>
<dbReference type="PANTHER" id="PTHR35372">
    <property type="entry name" value="ATP BINDING PROTEIN-RELATED"/>
    <property type="match status" value="1"/>
</dbReference>
<dbReference type="InterPro" id="IPR027417">
    <property type="entry name" value="P-loop_NTPase"/>
</dbReference>
<keyword evidence="3" id="KW-0067">ATP-binding</keyword>
<dbReference type="GO" id="GO:0005524">
    <property type="term" value="F:ATP binding"/>
    <property type="evidence" value="ECO:0007669"/>
    <property type="project" value="UniProtKB-KW"/>
</dbReference>
<dbReference type="CDD" id="cd01029">
    <property type="entry name" value="TOPRIM_primases"/>
    <property type="match status" value="1"/>
</dbReference>
<dbReference type="AlphaFoldDB" id="A0A6P1MGC5"/>
<evidence type="ECO:0000256" key="1">
    <source>
        <dbReference type="ARBA" id="ARBA00022741"/>
    </source>
</evidence>
<reference evidence="5 6" key="1">
    <citation type="submission" date="2020-01" db="EMBL/GenBank/DDBJ databases">
        <title>Ponticoccus aerotolerans gen. nov., sp. nov., an anaerobic bacterium and proposal of Ponticoccusceae fam. nov., Ponticoccusles ord. nov. and Ponticoccuse classis nov. in the phylum Kiritimatiellaeota.</title>
        <authorList>
            <person name="Zhou L.Y."/>
            <person name="Du Z.J."/>
        </authorList>
    </citation>
    <scope>NUCLEOTIDE SEQUENCE [LARGE SCALE GENOMIC DNA]</scope>
    <source>
        <strain evidence="5 6">S-5007</strain>
    </source>
</reference>
<feature type="domain" description="SF3 helicase" evidence="4">
    <location>
        <begin position="464"/>
        <end position="634"/>
    </location>
</feature>
<name>A0A6P1MGC5_9BACT</name>
<protein>
    <recommendedName>
        <fullName evidence="4">SF3 helicase domain-containing protein</fullName>
    </recommendedName>
</protein>
<gene>
    <name evidence="5" type="ORF">GT409_12000</name>
</gene>
<accession>A0A6P1MGC5</accession>
<dbReference type="Gene3D" id="3.40.1360.10">
    <property type="match status" value="1"/>
</dbReference>
<keyword evidence="1" id="KW-0547">Nucleotide-binding</keyword>
<keyword evidence="6" id="KW-1185">Reference proteome</keyword>
<proteinExistence type="predicted"/>
<organism evidence="5 6">
    <name type="scientific">Tichowtungia aerotolerans</name>
    <dbReference type="NCBI Taxonomy" id="2697043"/>
    <lineage>
        <taxon>Bacteria</taxon>
        <taxon>Pseudomonadati</taxon>
        <taxon>Kiritimatiellota</taxon>
        <taxon>Tichowtungiia</taxon>
        <taxon>Tichowtungiales</taxon>
        <taxon>Tichowtungiaceae</taxon>
        <taxon>Tichowtungia</taxon>
    </lineage>
</organism>
<evidence type="ECO:0000313" key="5">
    <source>
        <dbReference type="EMBL" id="QHI70135.1"/>
    </source>
</evidence>
<dbReference type="Gene3D" id="3.40.50.300">
    <property type="entry name" value="P-loop containing nucleotide triphosphate hydrolases"/>
    <property type="match status" value="1"/>
</dbReference>
<dbReference type="GO" id="GO:0016787">
    <property type="term" value="F:hydrolase activity"/>
    <property type="evidence" value="ECO:0007669"/>
    <property type="project" value="UniProtKB-KW"/>
</dbReference>
<sequence length="765" mass="84637">MNTSDFLSCLKNVSKCSGGWKACCPAHEDHSPSLSITEGDDGRILIKCHAGCATEQVLAAMNLTMADLFPDSGTMFSLNVSDLARKSERAAQYRSKRPMRQTSFHSYSKDGQMLAGVFRFDPSDGSQGKQYVPVHATPSGGAVGDPPNGWPLYRLEAIQQRPEEPVFLVEGEKAADALTELGLLATTSAHGSNAWKKTDWSPLVGRDLITMPDNDDAGRKYIEDVVAHIYELGRPESIRRIELSHLAEKSDAYDLIAVLREEGLSDAQIKAELLTMGVDWCPEVEPPEFAMLKRLAMNYGDAFSRGSKGQPVSVNQQFATGWCAQTLTLLFDPSLQCFYEYDPAFGLWVQRTDAVIVQRVGTALGQMLNLLSSVHLQSKCGQNVLAAITNLLKGMIEKQDGWSKSDNCIHLSNGMLNIDVQAPPHLGIFSSRYYSRNRSSYPWKPDAQCPRFLGELLEPALSTDDIQLLQKYAGQCLLGRNASQTLLLIRGTAGGGKSTLCEIIENIIGEENVSQLRVEQLTSRFESSRFLGRTLLSGKDVAGNFLDTKGAYVLKSLVGGDRLEGEVKGGNLPVSIRGEFNSIITSNSRLCVRLDGDAAAWRRRLLIIDFDQPPVAKRIPFFATRLLEEEGPGILRWMIDGAVALLSDLEQHGSVQLSENQIKRIEDLLAESDSVRAFVRECVEKADSLSSITVSELTAAYFDYCDSRGWEARSRRRFETAVVDTMMEIHRASRRNDIRRDGKNQRGYSHVRLVGQTPNYGDELC</sequence>
<dbReference type="Proteomes" id="UP000464954">
    <property type="component" value="Chromosome"/>
</dbReference>
<dbReference type="InterPro" id="IPR014015">
    <property type="entry name" value="Helicase_SF3_DNA-vir"/>
</dbReference>
<dbReference type="PROSITE" id="PS51206">
    <property type="entry name" value="SF3_HELICASE_1"/>
    <property type="match status" value="1"/>
</dbReference>
<dbReference type="Pfam" id="PF19263">
    <property type="entry name" value="DUF5906"/>
    <property type="match status" value="1"/>
</dbReference>